<evidence type="ECO:0000256" key="3">
    <source>
        <dbReference type="ARBA" id="ARBA00007799"/>
    </source>
</evidence>
<dbReference type="AlphaFoldDB" id="A0A1F5LLG1"/>
<comment type="caution">
    <text evidence="11">The sequence shown here is derived from an EMBL/GenBank/DDBJ whole genome shotgun (WGS) entry which is preliminary data.</text>
</comment>
<dbReference type="RefSeq" id="XP_022489481.1">
    <property type="nucleotide sequence ID" value="XM_022630300.1"/>
</dbReference>
<dbReference type="GO" id="GO:0000272">
    <property type="term" value="P:polysaccharide catabolic process"/>
    <property type="evidence" value="ECO:0007669"/>
    <property type="project" value="UniProtKB-KW"/>
</dbReference>
<evidence type="ECO:0000256" key="7">
    <source>
        <dbReference type="ARBA" id="ARBA00023277"/>
    </source>
</evidence>
<keyword evidence="12" id="KW-1185">Reference proteome</keyword>
<dbReference type="OrthoDB" id="4756206at2759"/>
<evidence type="ECO:0000256" key="4">
    <source>
        <dbReference type="ARBA" id="ARBA00022525"/>
    </source>
</evidence>
<evidence type="ECO:0000313" key="12">
    <source>
        <dbReference type="Proteomes" id="UP000177622"/>
    </source>
</evidence>
<evidence type="ECO:0000256" key="8">
    <source>
        <dbReference type="ARBA" id="ARBA00023295"/>
    </source>
</evidence>
<dbReference type="GO" id="GO:0016977">
    <property type="term" value="F:chitosanase activity"/>
    <property type="evidence" value="ECO:0007669"/>
    <property type="project" value="UniProtKB-EC"/>
</dbReference>
<keyword evidence="5 10" id="KW-0732">Signal</keyword>
<comment type="catalytic activity">
    <reaction evidence="1 10">
        <text>Endohydrolysis of beta-(1-&gt;4)-linkages between D-glucosamine residues in a partly acetylated chitosan.</text>
        <dbReference type="EC" id="3.2.1.132"/>
    </reaction>
</comment>
<evidence type="ECO:0000256" key="2">
    <source>
        <dbReference type="ARBA" id="ARBA00004613"/>
    </source>
</evidence>
<dbReference type="PANTHER" id="PTHR42061">
    <property type="entry name" value="ENDO-CHITOSANASE"/>
    <property type="match status" value="1"/>
</dbReference>
<proteinExistence type="inferred from homology"/>
<dbReference type="Pfam" id="PF07335">
    <property type="entry name" value="Glyco_hydro_75"/>
    <property type="match status" value="1"/>
</dbReference>
<keyword evidence="9 10" id="KW-0624">Polysaccharide degradation</keyword>
<keyword evidence="7" id="KW-0119">Carbohydrate metabolism</keyword>
<evidence type="ECO:0000256" key="6">
    <source>
        <dbReference type="ARBA" id="ARBA00022801"/>
    </source>
</evidence>
<dbReference type="PANTHER" id="PTHR42061:SF9">
    <property type="entry name" value="ENDO-CHITOSANASE"/>
    <property type="match status" value="1"/>
</dbReference>
<dbReference type="Proteomes" id="UP000177622">
    <property type="component" value="Unassembled WGS sequence"/>
</dbReference>
<dbReference type="InterPro" id="IPR009939">
    <property type="entry name" value="Chitosanase_fungal"/>
</dbReference>
<feature type="chain" id="PRO_5009363471" description="Endo-chitosanase" evidence="10">
    <location>
        <begin position="18"/>
        <end position="237"/>
    </location>
</feature>
<name>A0A1F5LLG1_PENAI</name>
<evidence type="ECO:0000256" key="10">
    <source>
        <dbReference type="RuleBase" id="RU361208"/>
    </source>
</evidence>
<evidence type="ECO:0000313" key="11">
    <source>
        <dbReference type="EMBL" id="OGE54044.1"/>
    </source>
</evidence>
<sequence length="237" mass="24900">MRYITATTLLSLGLASAYNIPDNLKKIYNSHKSGNCNNKLADGFTDGISGASTFAYCGDIHGAIYLHSSGNGGQYDNMDVDCDGLNDKGGDCGSDPTGQGETAFKDQLSQFGIEDLDANLHPYVVFGNTGFDPQQYGMEPLSVMAVVCNNQVLYGIWGDTNGADSTGEASISLAQMCYPNDGINGDNGHTDDDVLYIGFTGQSAVPGSSANWKAGDRNAFEDSIKGLGDKLVSGLQG</sequence>
<evidence type="ECO:0000256" key="1">
    <source>
        <dbReference type="ARBA" id="ARBA00000405"/>
    </source>
</evidence>
<comment type="subcellular location">
    <subcellularLocation>
        <location evidence="2 10">Secreted</location>
    </subcellularLocation>
</comment>
<keyword evidence="4" id="KW-0964">Secreted</keyword>
<dbReference type="GeneID" id="34575034"/>
<comment type="function">
    <text evidence="10">Chitosanase catalyzing the endo-type cleavage of chitosan, the deacylated form of chitin. Chitosanase may be crucial in the degradation of the deacetylated portion of chitin in the fungal cell wall.</text>
</comment>
<organism evidence="11 12">
    <name type="scientific">Penicillium arizonense</name>
    <dbReference type="NCBI Taxonomy" id="1835702"/>
    <lineage>
        <taxon>Eukaryota</taxon>
        <taxon>Fungi</taxon>
        <taxon>Dikarya</taxon>
        <taxon>Ascomycota</taxon>
        <taxon>Pezizomycotina</taxon>
        <taxon>Eurotiomycetes</taxon>
        <taxon>Eurotiomycetidae</taxon>
        <taxon>Eurotiales</taxon>
        <taxon>Aspergillaceae</taxon>
        <taxon>Penicillium</taxon>
    </lineage>
</organism>
<protein>
    <recommendedName>
        <fullName evidence="10">Endo-chitosanase</fullName>
        <ecNumber evidence="10">3.2.1.132</ecNumber>
    </recommendedName>
</protein>
<dbReference type="GO" id="GO:0005576">
    <property type="term" value="C:extracellular region"/>
    <property type="evidence" value="ECO:0007669"/>
    <property type="project" value="UniProtKB-SubCell"/>
</dbReference>
<evidence type="ECO:0000256" key="5">
    <source>
        <dbReference type="ARBA" id="ARBA00022729"/>
    </source>
</evidence>
<gene>
    <name evidence="11" type="ORF">PENARI_c006G04477</name>
</gene>
<keyword evidence="6 10" id="KW-0378">Hydrolase</keyword>
<dbReference type="EC" id="3.2.1.132" evidence="10"/>
<accession>A0A1F5LLG1</accession>
<comment type="similarity">
    <text evidence="3 10">Belongs to the glycosyl hydrolase 75 family.</text>
</comment>
<keyword evidence="8 10" id="KW-0326">Glycosidase</keyword>
<feature type="signal peptide" evidence="10">
    <location>
        <begin position="1"/>
        <end position="17"/>
    </location>
</feature>
<dbReference type="EMBL" id="LXJU01000006">
    <property type="protein sequence ID" value="OGE54044.1"/>
    <property type="molecule type" value="Genomic_DNA"/>
</dbReference>
<reference evidence="11 12" key="1">
    <citation type="journal article" date="2016" name="Sci. Rep.">
        <title>Penicillium arizonense, a new, genome sequenced fungal species, reveals a high chemical diversity in secreted metabolites.</title>
        <authorList>
            <person name="Grijseels S."/>
            <person name="Nielsen J.C."/>
            <person name="Randelovic M."/>
            <person name="Nielsen J."/>
            <person name="Nielsen K.F."/>
            <person name="Workman M."/>
            <person name="Frisvad J.C."/>
        </authorList>
    </citation>
    <scope>NUCLEOTIDE SEQUENCE [LARGE SCALE GENOMIC DNA]</scope>
    <source>
        <strain evidence="11 12">CBS 141311</strain>
    </source>
</reference>
<evidence type="ECO:0000256" key="9">
    <source>
        <dbReference type="ARBA" id="ARBA00023326"/>
    </source>
</evidence>